<dbReference type="EMBL" id="KL142384">
    <property type="protein sequence ID" value="KDR73865.1"/>
    <property type="molecule type" value="Genomic_DNA"/>
</dbReference>
<proteinExistence type="predicted"/>
<evidence type="ECO:0000256" key="1">
    <source>
        <dbReference type="SAM" id="Phobius"/>
    </source>
</evidence>
<keyword evidence="1" id="KW-0472">Membrane</keyword>
<name>A0A067SSC7_GALM3</name>
<keyword evidence="1" id="KW-1133">Transmembrane helix</keyword>
<sequence>MVQFSAYNYTAIFEFYGVIFAAMAYVVVVALSYLCIHTLVNGKASSSYSTPKRRFNFLYISLLLLLSTFSLIQQVYGTTMTVFFPPPTKSLSLEMFQTFPITLPFTFWAADGFMIWRCIVLYQGVSTKYRILLNSVLFLLGLISLGTGIIYLIAFSSHGEAFY</sequence>
<evidence type="ECO:0000313" key="3">
    <source>
        <dbReference type="Proteomes" id="UP000027222"/>
    </source>
</evidence>
<gene>
    <name evidence="2" type="ORF">GALMADRAFT_141638</name>
</gene>
<organism evidence="2 3">
    <name type="scientific">Galerina marginata (strain CBS 339.88)</name>
    <dbReference type="NCBI Taxonomy" id="685588"/>
    <lineage>
        <taxon>Eukaryota</taxon>
        <taxon>Fungi</taxon>
        <taxon>Dikarya</taxon>
        <taxon>Basidiomycota</taxon>
        <taxon>Agaricomycotina</taxon>
        <taxon>Agaricomycetes</taxon>
        <taxon>Agaricomycetidae</taxon>
        <taxon>Agaricales</taxon>
        <taxon>Agaricineae</taxon>
        <taxon>Strophariaceae</taxon>
        <taxon>Galerina</taxon>
    </lineage>
</organism>
<dbReference type="Proteomes" id="UP000027222">
    <property type="component" value="Unassembled WGS sequence"/>
</dbReference>
<feature type="transmembrane region" description="Helical" evidence="1">
    <location>
        <begin position="96"/>
        <end position="119"/>
    </location>
</feature>
<dbReference type="HOGENOM" id="CLU_1627157_0_0_1"/>
<keyword evidence="3" id="KW-1185">Reference proteome</keyword>
<feature type="transmembrane region" description="Helical" evidence="1">
    <location>
        <begin position="131"/>
        <end position="154"/>
    </location>
</feature>
<keyword evidence="1" id="KW-0812">Transmembrane</keyword>
<reference evidence="3" key="1">
    <citation type="journal article" date="2014" name="Proc. Natl. Acad. Sci. U.S.A.">
        <title>Extensive sampling of basidiomycete genomes demonstrates inadequacy of the white-rot/brown-rot paradigm for wood decay fungi.</title>
        <authorList>
            <person name="Riley R."/>
            <person name="Salamov A.A."/>
            <person name="Brown D.W."/>
            <person name="Nagy L.G."/>
            <person name="Floudas D."/>
            <person name="Held B.W."/>
            <person name="Levasseur A."/>
            <person name="Lombard V."/>
            <person name="Morin E."/>
            <person name="Otillar R."/>
            <person name="Lindquist E.A."/>
            <person name="Sun H."/>
            <person name="LaButti K.M."/>
            <person name="Schmutz J."/>
            <person name="Jabbour D."/>
            <person name="Luo H."/>
            <person name="Baker S.E."/>
            <person name="Pisabarro A.G."/>
            <person name="Walton J.D."/>
            <person name="Blanchette R.A."/>
            <person name="Henrissat B."/>
            <person name="Martin F."/>
            <person name="Cullen D."/>
            <person name="Hibbett D.S."/>
            <person name="Grigoriev I.V."/>
        </authorList>
    </citation>
    <scope>NUCLEOTIDE SEQUENCE [LARGE SCALE GENOMIC DNA]</scope>
    <source>
        <strain evidence="3">CBS 339.88</strain>
    </source>
</reference>
<feature type="transmembrane region" description="Helical" evidence="1">
    <location>
        <begin position="57"/>
        <end position="76"/>
    </location>
</feature>
<accession>A0A067SSC7</accession>
<evidence type="ECO:0000313" key="2">
    <source>
        <dbReference type="EMBL" id="KDR73865.1"/>
    </source>
</evidence>
<feature type="transmembrane region" description="Helical" evidence="1">
    <location>
        <begin position="15"/>
        <end position="36"/>
    </location>
</feature>
<dbReference type="AlphaFoldDB" id="A0A067SSC7"/>
<protein>
    <submittedName>
        <fullName evidence="2">Uncharacterized protein</fullName>
    </submittedName>
</protein>
<dbReference type="OrthoDB" id="3267806at2759"/>